<dbReference type="InterPro" id="IPR024779">
    <property type="entry name" value="2OGFeDO_JBP1/TET_oxygenase_dom"/>
</dbReference>
<keyword evidence="4" id="KW-0560">Oxidoreductase</keyword>
<comment type="caution">
    <text evidence="7">The sequence shown here is derived from an EMBL/GenBank/DDBJ whole genome shotgun (WGS) entry which is preliminary data.</text>
</comment>
<reference evidence="7" key="1">
    <citation type="submission" date="2022-07" db="EMBL/GenBank/DDBJ databases">
        <title>Genome Sequence of Leucocoprinus birnbaumii.</title>
        <authorList>
            <person name="Buettner E."/>
        </authorList>
    </citation>
    <scope>NUCLEOTIDE SEQUENCE</scope>
    <source>
        <strain evidence="7">VT141</strain>
    </source>
</reference>
<evidence type="ECO:0000256" key="3">
    <source>
        <dbReference type="ARBA" id="ARBA00022964"/>
    </source>
</evidence>
<evidence type="ECO:0000256" key="2">
    <source>
        <dbReference type="ARBA" id="ARBA00022723"/>
    </source>
</evidence>
<protein>
    <recommendedName>
        <fullName evidence="6">2OGFeDO JBP1/TET oxygenase domain-containing protein</fullName>
    </recommendedName>
</protein>
<evidence type="ECO:0000256" key="4">
    <source>
        <dbReference type="ARBA" id="ARBA00023002"/>
    </source>
</evidence>
<dbReference type="GO" id="GO:0046872">
    <property type="term" value="F:metal ion binding"/>
    <property type="evidence" value="ECO:0007669"/>
    <property type="project" value="UniProtKB-KW"/>
</dbReference>
<keyword evidence="3" id="KW-0223">Dioxygenase</keyword>
<evidence type="ECO:0000313" key="8">
    <source>
        <dbReference type="Proteomes" id="UP001213000"/>
    </source>
</evidence>
<dbReference type="EMBL" id="JANIEX010000008">
    <property type="protein sequence ID" value="KAJ3576596.1"/>
    <property type="molecule type" value="Genomic_DNA"/>
</dbReference>
<gene>
    <name evidence="7" type="ORF">NP233_g336</name>
</gene>
<comment type="cofactor">
    <cofactor evidence="1">
        <name>Fe(2+)</name>
        <dbReference type="ChEBI" id="CHEBI:29033"/>
    </cofactor>
</comment>
<organism evidence="7 8">
    <name type="scientific">Leucocoprinus birnbaumii</name>
    <dbReference type="NCBI Taxonomy" id="56174"/>
    <lineage>
        <taxon>Eukaryota</taxon>
        <taxon>Fungi</taxon>
        <taxon>Dikarya</taxon>
        <taxon>Basidiomycota</taxon>
        <taxon>Agaricomycotina</taxon>
        <taxon>Agaricomycetes</taxon>
        <taxon>Agaricomycetidae</taxon>
        <taxon>Agaricales</taxon>
        <taxon>Agaricineae</taxon>
        <taxon>Agaricaceae</taxon>
        <taxon>Leucocoprinus</taxon>
    </lineage>
</organism>
<keyword evidence="2" id="KW-0479">Metal-binding</keyword>
<evidence type="ECO:0000256" key="1">
    <source>
        <dbReference type="ARBA" id="ARBA00001954"/>
    </source>
</evidence>
<keyword evidence="8" id="KW-1185">Reference proteome</keyword>
<dbReference type="Proteomes" id="UP001213000">
    <property type="component" value="Unassembled WGS sequence"/>
</dbReference>
<dbReference type="Pfam" id="PF12851">
    <property type="entry name" value="Tet_JBP"/>
    <property type="match status" value="1"/>
</dbReference>
<proteinExistence type="predicted"/>
<name>A0AAD5W482_9AGAR</name>
<dbReference type="AlphaFoldDB" id="A0AAD5W482"/>
<evidence type="ECO:0000259" key="6">
    <source>
        <dbReference type="Pfam" id="PF12851"/>
    </source>
</evidence>
<dbReference type="Gene3D" id="3.60.130.30">
    <property type="match status" value="1"/>
</dbReference>
<sequence>MKDLPKRKRGRDRRVERRDSVQDLQDDLIARISYARSNNLLEYIPLYGKTRRGRSEKAEDHRRMISLVTAALNNPYKLDCDISKLSGSQKIESILENPRLGHIEEPCIIINRANHILLWYLPGLLSKTHAKDPNAIIKASCLIRHNMDCGVKEWLPSVALLLLYLDNLLALTHPALHSAATSVMELLCSEPSTEEYAKVWPTVFSGITPITNQTTKAHCNRFSSYSWYDQVAAFGSYTSATFSLPELGATLQYNPGSVIQFSGNLFLHKVDGWDSGDCYCYASFF</sequence>
<evidence type="ECO:0000256" key="5">
    <source>
        <dbReference type="ARBA" id="ARBA00023004"/>
    </source>
</evidence>
<accession>A0AAD5W482</accession>
<dbReference type="GO" id="GO:0051213">
    <property type="term" value="F:dioxygenase activity"/>
    <property type="evidence" value="ECO:0007669"/>
    <property type="project" value="UniProtKB-KW"/>
</dbReference>
<evidence type="ECO:0000313" key="7">
    <source>
        <dbReference type="EMBL" id="KAJ3576596.1"/>
    </source>
</evidence>
<keyword evidence="5" id="KW-0408">Iron</keyword>
<feature type="domain" description="2OGFeDO JBP1/TET oxygenase" evidence="6">
    <location>
        <begin position="161"/>
        <end position="269"/>
    </location>
</feature>